<feature type="domain" description="TonB-dependent receptor plug" evidence="7">
    <location>
        <begin position="66"/>
        <end position="165"/>
    </location>
</feature>
<reference evidence="8 9" key="1">
    <citation type="journal article" date="2011" name="J. Bacteriol.">
        <title>Genome sequence of strain IMCC3088, a proteorhodopsin-containing marine bacterium belonging to the OM60/NOR5 clade.</title>
        <authorList>
            <person name="Jang Y."/>
            <person name="Oh H.M."/>
            <person name="Kang I."/>
            <person name="Lee K."/>
            <person name="Yang S.J."/>
            <person name="Cho J.C."/>
        </authorList>
    </citation>
    <scope>NUCLEOTIDE SEQUENCE [LARGE SCALE GENOMIC DNA]</scope>
    <source>
        <strain evidence="8 9">IMCC3088</strain>
    </source>
</reference>
<dbReference type="Gene3D" id="2.40.170.20">
    <property type="entry name" value="TonB-dependent receptor, beta-barrel domain"/>
    <property type="match status" value="1"/>
</dbReference>
<dbReference type="NCBIfam" id="TIGR01782">
    <property type="entry name" value="TonB-Xanth-Caul"/>
    <property type="match status" value="1"/>
</dbReference>
<dbReference type="InterPro" id="IPR012910">
    <property type="entry name" value="Plug_dom"/>
</dbReference>
<dbReference type="RefSeq" id="WP_009574943.1">
    <property type="nucleotide sequence ID" value="NZ_AEIG01000015.1"/>
</dbReference>
<dbReference type="Proteomes" id="UP000005615">
    <property type="component" value="Unassembled WGS sequence"/>
</dbReference>
<gene>
    <name evidence="8" type="ORF">IMCC3088_542</name>
</gene>
<feature type="chain" id="PRO_5003297121" evidence="5">
    <location>
        <begin position="30"/>
        <end position="908"/>
    </location>
</feature>
<dbReference type="GO" id="GO:0009279">
    <property type="term" value="C:cell outer membrane"/>
    <property type="evidence" value="ECO:0007669"/>
    <property type="project" value="UniProtKB-SubCell"/>
</dbReference>
<dbReference type="STRING" id="2518989.IMCC3088_542"/>
<dbReference type="InterPro" id="IPR000531">
    <property type="entry name" value="Beta-barrel_TonB"/>
</dbReference>
<evidence type="ECO:0000259" key="7">
    <source>
        <dbReference type="Pfam" id="PF07715"/>
    </source>
</evidence>
<feature type="domain" description="TonB-dependent receptor-like beta-barrel" evidence="6">
    <location>
        <begin position="379"/>
        <end position="877"/>
    </location>
</feature>
<name>F3KZU9_9GAMM</name>
<keyword evidence="5" id="KW-0732">Signal</keyword>
<evidence type="ECO:0000259" key="6">
    <source>
        <dbReference type="Pfam" id="PF00593"/>
    </source>
</evidence>
<dbReference type="EMBL" id="AEIG01000015">
    <property type="protein sequence ID" value="EGG30403.1"/>
    <property type="molecule type" value="Genomic_DNA"/>
</dbReference>
<keyword evidence="2 4" id="KW-0472">Membrane</keyword>
<dbReference type="Pfam" id="PF00593">
    <property type="entry name" value="TonB_dep_Rec_b-barrel"/>
    <property type="match status" value="1"/>
</dbReference>
<keyword evidence="9" id="KW-1185">Reference proteome</keyword>
<evidence type="ECO:0000256" key="3">
    <source>
        <dbReference type="ARBA" id="ARBA00023237"/>
    </source>
</evidence>
<protein>
    <submittedName>
        <fullName evidence="8">Putative maltose-specific TonB-dependent receptor</fullName>
    </submittedName>
</protein>
<dbReference type="PANTHER" id="PTHR40980">
    <property type="entry name" value="PLUG DOMAIN-CONTAINING PROTEIN"/>
    <property type="match status" value="1"/>
</dbReference>
<dbReference type="AlphaFoldDB" id="F3KZU9"/>
<evidence type="ECO:0000256" key="5">
    <source>
        <dbReference type="SAM" id="SignalP"/>
    </source>
</evidence>
<evidence type="ECO:0000313" key="9">
    <source>
        <dbReference type="Proteomes" id="UP000005615"/>
    </source>
</evidence>
<keyword evidence="4" id="KW-0798">TonB box</keyword>
<dbReference type="eggNOG" id="COG1629">
    <property type="taxonomic scope" value="Bacteria"/>
</dbReference>
<dbReference type="InterPro" id="IPR037066">
    <property type="entry name" value="Plug_dom_sf"/>
</dbReference>
<evidence type="ECO:0000256" key="2">
    <source>
        <dbReference type="ARBA" id="ARBA00023136"/>
    </source>
</evidence>
<evidence type="ECO:0000256" key="4">
    <source>
        <dbReference type="RuleBase" id="RU003357"/>
    </source>
</evidence>
<dbReference type="Pfam" id="PF07715">
    <property type="entry name" value="Plug"/>
    <property type="match status" value="1"/>
</dbReference>
<feature type="signal peptide" evidence="5">
    <location>
        <begin position="1"/>
        <end position="29"/>
    </location>
</feature>
<dbReference type="PANTHER" id="PTHR40980:SF3">
    <property type="entry name" value="TONB-DEPENDENT RECEPTOR-LIKE BETA-BARREL DOMAIN-CONTAINING PROTEIN"/>
    <property type="match status" value="1"/>
</dbReference>
<organism evidence="8 9">
    <name type="scientific">Aequoribacter fuscus</name>
    <dbReference type="NCBI Taxonomy" id="2518989"/>
    <lineage>
        <taxon>Bacteria</taxon>
        <taxon>Pseudomonadati</taxon>
        <taxon>Pseudomonadota</taxon>
        <taxon>Gammaproteobacteria</taxon>
        <taxon>Cellvibrionales</taxon>
        <taxon>Halieaceae</taxon>
        <taxon>Aequoribacter</taxon>
    </lineage>
</organism>
<dbReference type="InterPro" id="IPR010104">
    <property type="entry name" value="TonB_rcpt_bac"/>
</dbReference>
<sequence>MKPTHFFQPKKLALSVSLAMGVAGTVAMAQDVETADGEERMLEEVVVTGYRKSLIDSIDNKRYDSSIIESISAEDIGKLPDVSIAESLARLPGLAAQRLDGRASRISIRGFGENESATTFNGREQVSISDNRGVEFDLYPSEIMSAVNVYKTPRASLEAEGIAGVIDMRTVKPLDTNARFQIKGEYEYNSLGKLNPDADDTGVNATFSLIQQFADNTVGIALAHATMDSPNQENRWNAWGYPGGVLGGAKPFVRSSTLERDSTMLVVQFEPNERLSMTADALYVDFADEKLLRGIEIPFAWGQGAVTADAPDANGVVKGGTTVGQRVVVRNDYEERKAELTSMGFNLVFDLSDDLQIEFDASRSEVQREIYSFESYSGTGRGNDRGVADTISYSLKGGASGAVFSPGLDYSDTSLIQLGGPLTWGWQSTLNDKFGATGTEFENTAQDGFLNAPNIDDELTALKLAAKQQLSMGPVTDIEYGVSFRDRTKEKTAENYFMTLNVFPEMLAIPDKYNLGSVNLNFIGMGNMVAYDSIAMVRDGFYDLTLEESSYATNQWSVSEEVTAFYAMANLEMDIAGKEVSGNVGVRYFQTDQSSTAFARSGSDLIRQTVSHDYNNVLPSLNLRMALDEQQTIRFGIAKTMSRPRMDEMNASFGIGISQVPDVNGNYISAGGGNTSLEPKEALGIDLTYENYFADDGYFAIALYRKELKEWIFDGAAEIDVSNFLAATGQTTPDGSTTATVNGKVNGGDGTLSGWEVSLAMPLSMIHESLEGWGIFASHTGVSSDIKTPSGAEYELPGLSKSIQQATVYYENGGFEARLSVRKRDDFKGDLYGLGFSVDQYDMLGETIADAQISYDFADSGIAYLEGLRVYLQGVNLTDEPFTSLSGGVVRDYQEYGENYRLGFSYDF</sequence>
<dbReference type="CDD" id="cd01347">
    <property type="entry name" value="ligand_gated_channel"/>
    <property type="match status" value="1"/>
</dbReference>
<comment type="subcellular location">
    <subcellularLocation>
        <location evidence="1 4">Cell outer membrane</location>
    </subcellularLocation>
</comment>
<dbReference type="InterPro" id="IPR036942">
    <property type="entry name" value="Beta-barrel_TonB_sf"/>
</dbReference>
<evidence type="ECO:0000313" key="8">
    <source>
        <dbReference type="EMBL" id="EGG30403.1"/>
    </source>
</evidence>
<keyword evidence="8" id="KW-0675">Receptor</keyword>
<comment type="similarity">
    <text evidence="4">Belongs to the TonB-dependent receptor family.</text>
</comment>
<comment type="caution">
    <text evidence="8">The sequence shown here is derived from an EMBL/GenBank/DDBJ whole genome shotgun (WGS) entry which is preliminary data.</text>
</comment>
<dbReference type="Gene3D" id="2.170.130.10">
    <property type="entry name" value="TonB-dependent receptor, plug domain"/>
    <property type="match status" value="1"/>
</dbReference>
<accession>F3KZU9</accession>
<proteinExistence type="inferred from homology"/>
<dbReference type="SUPFAM" id="SSF56935">
    <property type="entry name" value="Porins"/>
    <property type="match status" value="1"/>
</dbReference>
<keyword evidence="3" id="KW-0998">Cell outer membrane</keyword>
<evidence type="ECO:0000256" key="1">
    <source>
        <dbReference type="ARBA" id="ARBA00004442"/>
    </source>
</evidence>